<proteinExistence type="predicted"/>
<comment type="caution">
    <text evidence="2">The sequence shown here is derived from an EMBL/GenBank/DDBJ whole genome shotgun (WGS) entry which is preliminary data.</text>
</comment>
<organism evidence="2 3">
    <name type="scientific">Meganyctiphanes norvegica</name>
    <name type="common">Northern krill</name>
    <name type="synonym">Thysanopoda norvegica</name>
    <dbReference type="NCBI Taxonomy" id="48144"/>
    <lineage>
        <taxon>Eukaryota</taxon>
        <taxon>Metazoa</taxon>
        <taxon>Ecdysozoa</taxon>
        <taxon>Arthropoda</taxon>
        <taxon>Crustacea</taxon>
        <taxon>Multicrustacea</taxon>
        <taxon>Malacostraca</taxon>
        <taxon>Eumalacostraca</taxon>
        <taxon>Eucarida</taxon>
        <taxon>Euphausiacea</taxon>
        <taxon>Euphausiidae</taxon>
        <taxon>Meganyctiphanes</taxon>
    </lineage>
</organism>
<dbReference type="EMBL" id="CAXKWB010000178">
    <property type="protein sequence ID" value="CAL4059717.1"/>
    <property type="molecule type" value="Genomic_DNA"/>
</dbReference>
<feature type="domain" description="UBC core" evidence="1">
    <location>
        <begin position="15"/>
        <end position="163"/>
    </location>
</feature>
<dbReference type="PANTHER" id="PTHR24068">
    <property type="entry name" value="UBIQUITIN-CONJUGATING ENZYME E2"/>
    <property type="match status" value="1"/>
</dbReference>
<dbReference type="PROSITE" id="PS50127">
    <property type="entry name" value="UBC_2"/>
    <property type="match status" value="1"/>
</dbReference>
<protein>
    <recommendedName>
        <fullName evidence="1">UBC core domain-containing protein</fullName>
    </recommendedName>
</protein>
<dbReference type="SMART" id="SM00212">
    <property type="entry name" value="UBCc"/>
    <property type="match status" value="1"/>
</dbReference>
<sequence>SHAARLNKRNNVTSMALRAIHKDIIEMERNPPEECYAECVNMDEEPHFWQAMFKGPEASPYAGGMFYMSIWIGADYPYQAPIFKFTSPIYHPGINSRGEMLLPVVERGWGPDMSIRKAILAIHAYLADNNADDPLRQDIAKQYRYEREKFNETAQAWTRKYAQYDGPGADST</sequence>
<evidence type="ECO:0000313" key="3">
    <source>
        <dbReference type="Proteomes" id="UP001497623"/>
    </source>
</evidence>
<feature type="non-terminal residue" evidence="2">
    <location>
        <position position="1"/>
    </location>
</feature>
<reference evidence="2 3" key="1">
    <citation type="submission" date="2024-05" db="EMBL/GenBank/DDBJ databases">
        <authorList>
            <person name="Wallberg A."/>
        </authorList>
    </citation>
    <scope>NUCLEOTIDE SEQUENCE [LARGE SCALE GENOMIC DNA]</scope>
</reference>
<dbReference type="Gene3D" id="3.10.110.10">
    <property type="entry name" value="Ubiquitin Conjugating Enzyme"/>
    <property type="match status" value="1"/>
</dbReference>
<evidence type="ECO:0000313" key="2">
    <source>
        <dbReference type="EMBL" id="CAL4059717.1"/>
    </source>
</evidence>
<dbReference type="Proteomes" id="UP001497623">
    <property type="component" value="Unassembled WGS sequence"/>
</dbReference>
<accession>A0AAV2PLB1</accession>
<evidence type="ECO:0000259" key="1">
    <source>
        <dbReference type="PROSITE" id="PS50127"/>
    </source>
</evidence>
<gene>
    <name evidence="2" type="ORF">MNOR_LOCUS760</name>
</gene>
<dbReference type="Pfam" id="PF00179">
    <property type="entry name" value="UQ_con"/>
    <property type="match status" value="1"/>
</dbReference>
<dbReference type="InterPro" id="IPR016135">
    <property type="entry name" value="UBQ-conjugating_enzyme/RWD"/>
</dbReference>
<keyword evidence="3" id="KW-1185">Reference proteome</keyword>
<dbReference type="AlphaFoldDB" id="A0AAV2PLB1"/>
<dbReference type="InterPro" id="IPR000608">
    <property type="entry name" value="UBC"/>
</dbReference>
<dbReference type="SUPFAM" id="SSF54495">
    <property type="entry name" value="UBC-like"/>
    <property type="match status" value="1"/>
</dbReference>
<name>A0AAV2PLB1_MEGNR</name>